<name>A0A2B7X514_9EURO</name>
<dbReference type="Proteomes" id="UP000223968">
    <property type="component" value="Unassembled WGS sequence"/>
</dbReference>
<protein>
    <recommendedName>
        <fullName evidence="3">F-box domain-containing protein</fullName>
    </recommendedName>
</protein>
<accession>A0A2B7X514</accession>
<proteinExistence type="predicted"/>
<keyword evidence="2" id="KW-1185">Reference proteome</keyword>
<evidence type="ECO:0000313" key="1">
    <source>
        <dbReference type="EMBL" id="PGH03979.1"/>
    </source>
</evidence>
<reference evidence="1 2" key="1">
    <citation type="submission" date="2017-10" db="EMBL/GenBank/DDBJ databases">
        <title>Comparative genomics in systemic dimorphic fungi from Ajellomycetaceae.</title>
        <authorList>
            <person name="Munoz J.F."/>
            <person name="Mcewen J.G."/>
            <person name="Clay O.K."/>
            <person name="Cuomo C.A."/>
        </authorList>
    </citation>
    <scope>NUCLEOTIDE SEQUENCE [LARGE SCALE GENOMIC DNA]</scope>
    <source>
        <strain evidence="1 2">UAMH5409</strain>
    </source>
</reference>
<dbReference type="SUPFAM" id="SSF52047">
    <property type="entry name" value="RNI-like"/>
    <property type="match status" value="1"/>
</dbReference>
<dbReference type="STRING" id="1447875.A0A2B7X514"/>
<gene>
    <name evidence="1" type="ORF">AJ79_07211</name>
</gene>
<dbReference type="InterPro" id="IPR032675">
    <property type="entry name" value="LRR_dom_sf"/>
</dbReference>
<evidence type="ECO:0008006" key="3">
    <source>
        <dbReference type="Google" id="ProtNLM"/>
    </source>
</evidence>
<dbReference type="Gene3D" id="3.80.10.10">
    <property type="entry name" value="Ribonuclease Inhibitor"/>
    <property type="match status" value="1"/>
</dbReference>
<sequence length="608" mass="69975">MGANGVDDVESPSLLGTLDADVFLEITRYVSINSSEDLRNLSLTCKSLRDLTKPSVFKSIHLPVFLKRRQLFYVHAEWKRICDLVGPYVRSLSFKKKRVSEPGLHSGHLQSAYLNKLHKFYRRNLKELQANGITEIISALPALRLLVWDLGQDIPQGILDELQQHQAKPLLHLVDDNCIQLDRLCVSKCLSALGFSMSASGRDERKLGEPLLVAQKVIMSNPNLRSLSLRIHYPWGGCVRSPLSRVARKFSTDIEPRFPPLEELTLSDYRIDEEDWPYWRDNFQWQCLVNLTLKHSSDYILERMAGKAESLRRLEMVCFPDQTNYCDKSVDIDKFLRSFNSLESVHLEGYTATPEALAHHSKLSKLHVHVAESRSPEKIRPVFSTADLKLLGQKCPKIKDLSIDVHRERAWPYKIFDTVALSFPRLERVSMHFELGIENIDSPIQPIVNHDSAKHIFRHICTERESKSLPQLLSCTFITGEKLRRFPQWTPMYGEWERALQAEIQIRSKRDSCATPKTPELPAKEPYLRISQPLFSAEGHRVYWYSPECTVFAGGRFVAAGPEDDDLEIYRMDLNWDRFRLDGVNVGWWDAEGKYEERVRAGVYGAKI</sequence>
<organism evidence="1 2">
    <name type="scientific">Helicocarpus griseus UAMH5409</name>
    <dbReference type="NCBI Taxonomy" id="1447875"/>
    <lineage>
        <taxon>Eukaryota</taxon>
        <taxon>Fungi</taxon>
        <taxon>Dikarya</taxon>
        <taxon>Ascomycota</taxon>
        <taxon>Pezizomycotina</taxon>
        <taxon>Eurotiomycetes</taxon>
        <taxon>Eurotiomycetidae</taxon>
        <taxon>Onygenales</taxon>
        <taxon>Ajellomycetaceae</taxon>
        <taxon>Helicocarpus</taxon>
    </lineage>
</organism>
<comment type="caution">
    <text evidence="1">The sequence shown here is derived from an EMBL/GenBank/DDBJ whole genome shotgun (WGS) entry which is preliminary data.</text>
</comment>
<dbReference type="EMBL" id="PDNB01000141">
    <property type="protein sequence ID" value="PGH03979.1"/>
    <property type="molecule type" value="Genomic_DNA"/>
</dbReference>
<evidence type="ECO:0000313" key="2">
    <source>
        <dbReference type="Proteomes" id="UP000223968"/>
    </source>
</evidence>
<dbReference type="AlphaFoldDB" id="A0A2B7X514"/>
<dbReference type="OrthoDB" id="3945550at2759"/>